<evidence type="ECO:0000313" key="10">
    <source>
        <dbReference type="EMBL" id="CDR93857.1"/>
    </source>
</evidence>
<dbReference type="Proteomes" id="UP000033188">
    <property type="component" value="Chromosome 1"/>
</dbReference>
<evidence type="ECO:0000256" key="1">
    <source>
        <dbReference type="ARBA" id="ARBA00004123"/>
    </source>
</evidence>
<dbReference type="GO" id="GO:0003723">
    <property type="term" value="F:RNA binding"/>
    <property type="evidence" value="ECO:0007669"/>
    <property type="project" value="UniProtKB-KW"/>
</dbReference>
<dbReference type="PANTHER" id="PTHR13110">
    <property type="entry name" value="U6 SNRNA-ASSOCIATED SM-LIKE PROTEIN LSM3"/>
    <property type="match status" value="1"/>
</dbReference>
<name>A0A061D182_BABBI</name>
<sequence length="84" mass="9274">MDVIRVNLDEHVYLKCKGGREIVGKLNAYDEHCNVLLSDAKETITTVDVDAATKKGVTKVTTRESETVFVRGDSLILLSHARDA</sequence>
<keyword evidence="5" id="KW-0694">RNA-binding</keyword>
<gene>
    <name evidence="10" type="ORF">BBBOND_0101860</name>
</gene>
<dbReference type="CDD" id="cd01730">
    <property type="entry name" value="LSm3"/>
    <property type="match status" value="1"/>
</dbReference>
<evidence type="ECO:0000256" key="7">
    <source>
        <dbReference type="ARBA" id="ARBA00023242"/>
    </source>
</evidence>
<dbReference type="PROSITE" id="PS52002">
    <property type="entry name" value="SM"/>
    <property type="match status" value="1"/>
</dbReference>
<dbReference type="GeneID" id="24562398"/>
<comment type="similarity">
    <text evidence="2">Belongs to the snRNP Sm proteins family.</text>
</comment>
<dbReference type="KEGG" id="bbig:BBBOND_0101860"/>
<dbReference type="RefSeq" id="XP_012766043.1">
    <property type="nucleotide sequence ID" value="XM_012910589.1"/>
</dbReference>
<dbReference type="GO" id="GO:0005681">
    <property type="term" value="C:spliceosomal complex"/>
    <property type="evidence" value="ECO:0007669"/>
    <property type="project" value="UniProtKB-KW"/>
</dbReference>
<protein>
    <submittedName>
        <fullName evidence="10">LSM domain containing protein, putative</fullName>
    </submittedName>
</protein>
<dbReference type="InterPro" id="IPR047575">
    <property type="entry name" value="Sm"/>
</dbReference>
<dbReference type="STRING" id="5866.A0A061D182"/>
<dbReference type="InterPro" id="IPR001163">
    <property type="entry name" value="Sm_dom_euk/arc"/>
</dbReference>
<evidence type="ECO:0000259" key="9">
    <source>
        <dbReference type="PROSITE" id="PS52002"/>
    </source>
</evidence>
<dbReference type="SUPFAM" id="SSF50182">
    <property type="entry name" value="Sm-like ribonucleoproteins"/>
    <property type="match status" value="1"/>
</dbReference>
<accession>A0A061D182</accession>
<evidence type="ECO:0000256" key="3">
    <source>
        <dbReference type="ARBA" id="ARBA00022664"/>
    </source>
</evidence>
<evidence type="ECO:0000256" key="4">
    <source>
        <dbReference type="ARBA" id="ARBA00022728"/>
    </source>
</evidence>
<dbReference type="GO" id="GO:0120114">
    <property type="term" value="C:Sm-like protein family complex"/>
    <property type="evidence" value="ECO:0007669"/>
    <property type="project" value="UniProtKB-ARBA"/>
</dbReference>
<dbReference type="AlphaFoldDB" id="A0A061D182"/>
<keyword evidence="8" id="KW-0687">Ribonucleoprotein</keyword>
<dbReference type="Gene3D" id="2.30.30.100">
    <property type="match status" value="1"/>
</dbReference>
<keyword evidence="11" id="KW-1185">Reference proteome</keyword>
<dbReference type="InterPro" id="IPR040002">
    <property type="entry name" value="Sm-like_LSM3"/>
</dbReference>
<reference evidence="11" key="1">
    <citation type="journal article" date="2014" name="Nucleic Acids Res.">
        <title>The evolutionary dynamics of variant antigen genes in Babesia reveal a history of genomic innovation underlying host-parasite interaction.</title>
        <authorList>
            <person name="Jackson A.P."/>
            <person name="Otto T.D."/>
            <person name="Darby A."/>
            <person name="Ramaprasad A."/>
            <person name="Xia D."/>
            <person name="Echaide I.E."/>
            <person name="Farber M."/>
            <person name="Gahlot S."/>
            <person name="Gamble J."/>
            <person name="Gupta D."/>
            <person name="Gupta Y."/>
            <person name="Jackson L."/>
            <person name="Malandrin L."/>
            <person name="Malas T.B."/>
            <person name="Moussa E."/>
            <person name="Nair M."/>
            <person name="Reid A.J."/>
            <person name="Sanders M."/>
            <person name="Sharma J."/>
            <person name="Tracey A."/>
            <person name="Quail M.A."/>
            <person name="Weir W."/>
            <person name="Wastling J.M."/>
            <person name="Hall N."/>
            <person name="Willadsen P."/>
            <person name="Lingelbach K."/>
            <person name="Shiels B."/>
            <person name="Tait A."/>
            <person name="Berriman M."/>
            <person name="Allred D.R."/>
            <person name="Pain A."/>
        </authorList>
    </citation>
    <scope>NUCLEOTIDE SEQUENCE [LARGE SCALE GENOMIC DNA]</scope>
    <source>
        <strain evidence="11">Bond</strain>
    </source>
</reference>
<evidence type="ECO:0000256" key="6">
    <source>
        <dbReference type="ARBA" id="ARBA00023187"/>
    </source>
</evidence>
<keyword evidence="3" id="KW-0507">mRNA processing</keyword>
<comment type="subcellular location">
    <subcellularLocation>
        <location evidence="1">Nucleus</location>
    </subcellularLocation>
</comment>
<dbReference type="InterPro" id="IPR010920">
    <property type="entry name" value="LSM_dom_sf"/>
</dbReference>
<dbReference type="VEuPathDB" id="PiroplasmaDB:BBBOND_0101860"/>
<dbReference type="SMART" id="SM00651">
    <property type="entry name" value="Sm"/>
    <property type="match status" value="1"/>
</dbReference>
<proteinExistence type="inferred from homology"/>
<evidence type="ECO:0000256" key="8">
    <source>
        <dbReference type="ARBA" id="ARBA00023274"/>
    </source>
</evidence>
<keyword evidence="6" id="KW-0508">mRNA splicing</keyword>
<dbReference type="OrthoDB" id="29543at2759"/>
<dbReference type="Pfam" id="PF01423">
    <property type="entry name" value="LSM"/>
    <property type="match status" value="1"/>
</dbReference>
<dbReference type="OMA" id="FDSHCNI"/>
<dbReference type="InterPro" id="IPR034105">
    <property type="entry name" value="Lsm3"/>
</dbReference>
<evidence type="ECO:0000256" key="2">
    <source>
        <dbReference type="ARBA" id="ARBA00006850"/>
    </source>
</evidence>
<organism evidence="10 11">
    <name type="scientific">Babesia bigemina</name>
    <dbReference type="NCBI Taxonomy" id="5866"/>
    <lineage>
        <taxon>Eukaryota</taxon>
        <taxon>Sar</taxon>
        <taxon>Alveolata</taxon>
        <taxon>Apicomplexa</taxon>
        <taxon>Aconoidasida</taxon>
        <taxon>Piroplasmida</taxon>
        <taxon>Babesiidae</taxon>
        <taxon>Babesia</taxon>
    </lineage>
</organism>
<evidence type="ECO:0000256" key="5">
    <source>
        <dbReference type="ARBA" id="ARBA00022884"/>
    </source>
</evidence>
<evidence type="ECO:0000313" key="11">
    <source>
        <dbReference type="Proteomes" id="UP000033188"/>
    </source>
</evidence>
<dbReference type="EMBL" id="LK391707">
    <property type="protein sequence ID" value="CDR93857.1"/>
    <property type="molecule type" value="Genomic_DNA"/>
</dbReference>
<keyword evidence="4" id="KW-0747">Spliceosome</keyword>
<keyword evidence="7" id="KW-0539">Nucleus</keyword>
<dbReference type="GO" id="GO:0000398">
    <property type="term" value="P:mRNA splicing, via spliceosome"/>
    <property type="evidence" value="ECO:0007669"/>
    <property type="project" value="InterPro"/>
</dbReference>
<feature type="domain" description="Sm" evidence="9">
    <location>
        <begin position="1"/>
        <end position="84"/>
    </location>
</feature>